<dbReference type="SUPFAM" id="SSF53383">
    <property type="entry name" value="PLP-dependent transferases"/>
    <property type="match status" value="1"/>
</dbReference>
<dbReference type="InterPro" id="IPR015424">
    <property type="entry name" value="PyrdxlP-dep_Trfase"/>
</dbReference>
<dbReference type="InterPro" id="IPR004838">
    <property type="entry name" value="NHTrfase_class1_PyrdxlP-BS"/>
</dbReference>
<dbReference type="EMBL" id="JACRWD010000004">
    <property type="protein sequence ID" value="MBC6004349.1"/>
    <property type="molecule type" value="Genomic_DNA"/>
</dbReference>
<dbReference type="PANTHER" id="PTHR42832:SF3">
    <property type="entry name" value="L-GLUTAMINE--4-(METHYLSULFANYL)-2-OXOBUTANOATE AMINOTRANSFERASE"/>
    <property type="match status" value="1"/>
</dbReference>
<organism evidence="6 7">
    <name type="scientific">Paeniclostridium hominis</name>
    <dbReference type="NCBI Taxonomy" id="2764329"/>
    <lineage>
        <taxon>Bacteria</taxon>
        <taxon>Bacillati</taxon>
        <taxon>Bacillota</taxon>
        <taxon>Clostridia</taxon>
        <taxon>Peptostreptococcales</taxon>
        <taxon>Peptostreptococcaceae</taxon>
        <taxon>Paeniclostridium</taxon>
    </lineage>
</organism>
<proteinExistence type="inferred from homology"/>
<evidence type="ECO:0000313" key="7">
    <source>
        <dbReference type="Proteomes" id="UP000611796"/>
    </source>
</evidence>
<accession>A0ABR7K5H4</accession>
<name>A0ABR7K5H4_9FIRM</name>
<dbReference type="InterPro" id="IPR004839">
    <property type="entry name" value="Aminotransferase_I/II_large"/>
</dbReference>
<dbReference type="CDD" id="cd00609">
    <property type="entry name" value="AAT_like"/>
    <property type="match status" value="1"/>
</dbReference>
<dbReference type="Gene3D" id="3.40.640.10">
    <property type="entry name" value="Type I PLP-dependent aspartate aminotransferase-like (Major domain)"/>
    <property type="match status" value="1"/>
</dbReference>
<dbReference type="NCBIfam" id="NF004937">
    <property type="entry name" value="PRK06290.1"/>
    <property type="match status" value="1"/>
</dbReference>
<dbReference type="PROSITE" id="PS00105">
    <property type="entry name" value="AA_TRANSFER_CLASS_1"/>
    <property type="match status" value="1"/>
</dbReference>
<comment type="cofactor">
    <cofactor evidence="1 4">
        <name>pyridoxal 5'-phosphate</name>
        <dbReference type="ChEBI" id="CHEBI:597326"/>
    </cofactor>
</comment>
<evidence type="ECO:0000256" key="1">
    <source>
        <dbReference type="ARBA" id="ARBA00001933"/>
    </source>
</evidence>
<dbReference type="PANTHER" id="PTHR42832">
    <property type="entry name" value="AMINO ACID AMINOTRANSFERASE"/>
    <property type="match status" value="1"/>
</dbReference>
<evidence type="ECO:0000256" key="4">
    <source>
        <dbReference type="RuleBase" id="RU000481"/>
    </source>
</evidence>
<reference evidence="6 7" key="1">
    <citation type="submission" date="2020-08" db="EMBL/GenBank/DDBJ databases">
        <authorList>
            <person name="Liu C."/>
            <person name="Sun Q."/>
        </authorList>
    </citation>
    <scope>NUCLEOTIDE SEQUENCE [LARGE SCALE GENOMIC DNA]</scope>
    <source>
        <strain evidence="6 7">NSJ-45</strain>
    </source>
</reference>
<dbReference type="GO" id="GO:0010285">
    <property type="term" value="F:L,L-diaminopimelate aminotransferase activity"/>
    <property type="evidence" value="ECO:0007669"/>
    <property type="project" value="UniProtKB-EC"/>
</dbReference>
<dbReference type="Proteomes" id="UP000611796">
    <property type="component" value="Unassembled WGS sequence"/>
</dbReference>
<sequence length="412" mass="46545">MMDFIYNKVSNRLGGPSFFEDNNRLYKFEKLKKITKEVQSKFPDIKLIDMGVGEPDKMAHKSLVDILSIEAGKPENRFYSDNGIIEFQEAACKYLEQVYNVKNITTENIVHGIGSKPVLAMLPLCFINPGDICLMPAPAYQVLGTYSKYIGGETYNLPLCPENNFYPDLDNIPDDIKKRSKLLYLNYPNNPTGQVATKEFYEHAVKFAKDNDILIISDLAYGPLTYGDCKPLSILSIEGAIDVCIEIHSLSKAFNMTGWRLAFVVGSKKAMKVYSTVKGHTDSGQFRAIQKAGAYALNHFNLIELNKDRYLRRFNILIDVLRQVGFKIDKPKGGFYSYVPIPIGVKDGIRFKNAEEASLYILSNALISTVPWDDCGSFLRFSVTYDANSLSDELKVMDDLKNRLLSLNLEFE</sequence>
<dbReference type="EC" id="2.6.1.-" evidence="4"/>
<keyword evidence="7" id="KW-1185">Reference proteome</keyword>
<comment type="similarity">
    <text evidence="4">Belongs to the class-I pyridoxal-phosphate-dependent aminotransferase family.</text>
</comment>
<evidence type="ECO:0000313" key="6">
    <source>
        <dbReference type="EMBL" id="MBC6004349.1"/>
    </source>
</evidence>
<dbReference type="Pfam" id="PF00155">
    <property type="entry name" value="Aminotran_1_2"/>
    <property type="match status" value="1"/>
</dbReference>
<dbReference type="InterPro" id="IPR050881">
    <property type="entry name" value="LL-DAP_aminotransferase"/>
</dbReference>
<protein>
    <recommendedName>
        <fullName evidence="4">Aminotransferase</fullName>
        <ecNumber evidence="4">2.6.1.-</ecNumber>
    </recommendedName>
</protein>
<gene>
    <name evidence="6" type="ORF">H8891_11095</name>
</gene>
<dbReference type="InterPro" id="IPR015421">
    <property type="entry name" value="PyrdxlP-dep_Trfase_major"/>
</dbReference>
<feature type="domain" description="Aminotransferase class I/classII large" evidence="5">
    <location>
        <begin position="46"/>
        <end position="383"/>
    </location>
</feature>
<keyword evidence="2 4" id="KW-0032">Aminotransferase</keyword>
<keyword evidence="3 4" id="KW-0808">Transferase</keyword>
<evidence type="ECO:0000256" key="3">
    <source>
        <dbReference type="ARBA" id="ARBA00022679"/>
    </source>
</evidence>
<dbReference type="Gene3D" id="3.90.1150.10">
    <property type="entry name" value="Aspartate Aminotransferase, domain 1"/>
    <property type="match status" value="1"/>
</dbReference>
<evidence type="ECO:0000259" key="5">
    <source>
        <dbReference type="Pfam" id="PF00155"/>
    </source>
</evidence>
<comment type="caution">
    <text evidence="6">The sequence shown here is derived from an EMBL/GenBank/DDBJ whole genome shotgun (WGS) entry which is preliminary data.</text>
</comment>
<dbReference type="InterPro" id="IPR015422">
    <property type="entry name" value="PyrdxlP-dep_Trfase_small"/>
</dbReference>
<evidence type="ECO:0000256" key="2">
    <source>
        <dbReference type="ARBA" id="ARBA00022576"/>
    </source>
</evidence>